<name>E4ZT95_LEPMJ</name>
<evidence type="ECO:0000313" key="2">
    <source>
        <dbReference type="EMBL" id="CBX90037.1"/>
    </source>
</evidence>
<dbReference type="Proteomes" id="UP000002668">
    <property type="component" value="Genome"/>
</dbReference>
<dbReference type="AlphaFoldDB" id="E4ZT95"/>
<sequence length="98" mass="9890">MVVPRLLHGSGTRGGSGDDDGRTSSTPPSSVSSDSLPPSLCLPSASSIACPSGAKSPGLNTSQACVQGAQKESIAEMLLDLRGHLDRIIVAICASNNE</sequence>
<feature type="compositionally biased region" description="Low complexity" evidence="1">
    <location>
        <begin position="23"/>
        <end position="38"/>
    </location>
</feature>
<evidence type="ECO:0000313" key="3">
    <source>
        <dbReference type="Proteomes" id="UP000002668"/>
    </source>
</evidence>
<dbReference type="EMBL" id="FP929124">
    <property type="protein sequence ID" value="CBX90037.1"/>
    <property type="molecule type" value="Genomic_DNA"/>
</dbReference>
<organism evidence="3">
    <name type="scientific">Leptosphaeria maculans (strain JN3 / isolate v23.1.3 / race Av1-4-5-6-7-8)</name>
    <name type="common">Blackleg fungus</name>
    <name type="synonym">Phoma lingam</name>
    <dbReference type="NCBI Taxonomy" id="985895"/>
    <lineage>
        <taxon>Eukaryota</taxon>
        <taxon>Fungi</taxon>
        <taxon>Dikarya</taxon>
        <taxon>Ascomycota</taxon>
        <taxon>Pezizomycotina</taxon>
        <taxon>Dothideomycetes</taxon>
        <taxon>Pleosporomycetidae</taxon>
        <taxon>Pleosporales</taxon>
        <taxon>Pleosporineae</taxon>
        <taxon>Leptosphaeriaceae</taxon>
        <taxon>Plenodomus</taxon>
        <taxon>Plenodomus lingam/Leptosphaeria maculans species complex</taxon>
    </lineage>
</organism>
<reference evidence="3" key="1">
    <citation type="journal article" date="2011" name="Nat. Commun.">
        <title>Effector diversification within compartments of the Leptosphaeria maculans genome affected by Repeat-Induced Point mutations.</title>
        <authorList>
            <person name="Rouxel T."/>
            <person name="Grandaubert J."/>
            <person name="Hane J.K."/>
            <person name="Hoede C."/>
            <person name="van de Wouw A.P."/>
            <person name="Couloux A."/>
            <person name="Dominguez V."/>
            <person name="Anthouard V."/>
            <person name="Bally P."/>
            <person name="Bourras S."/>
            <person name="Cozijnsen A.J."/>
            <person name="Ciuffetti L.M."/>
            <person name="Degrave A."/>
            <person name="Dilmaghani A."/>
            <person name="Duret L."/>
            <person name="Fudal I."/>
            <person name="Goodwin S.B."/>
            <person name="Gout L."/>
            <person name="Glaser N."/>
            <person name="Linglin J."/>
            <person name="Kema G.H.J."/>
            <person name="Lapalu N."/>
            <person name="Lawrence C.B."/>
            <person name="May K."/>
            <person name="Meyer M."/>
            <person name="Ollivier B."/>
            <person name="Poulain J."/>
            <person name="Schoch C.L."/>
            <person name="Simon A."/>
            <person name="Spatafora J.W."/>
            <person name="Stachowiak A."/>
            <person name="Turgeon B.G."/>
            <person name="Tyler B.M."/>
            <person name="Vincent D."/>
            <person name="Weissenbach J."/>
            <person name="Amselem J."/>
            <person name="Quesneville H."/>
            <person name="Oliver R.P."/>
            <person name="Wincker P."/>
            <person name="Balesdent M.-H."/>
            <person name="Howlett B.J."/>
        </authorList>
    </citation>
    <scope>NUCLEOTIDE SEQUENCE [LARGE SCALE GENOMIC DNA]</scope>
    <source>
        <strain evidence="3">JN3 / isolate v23.1.3 / race Av1-4-5-6-7-8</strain>
    </source>
</reference>
<dbReference type="VEuPathDB" id="FungiDB:LEMA_uP119240.1"/>
<dbReference type="GeneID" id="13291198"/>
<evidence type="ECO:0000256" key="1">
    <source>
        <dbReference type="SAM" id="MobiDB-lite"/>
    </source>
</evidence>
<proteinExistence type="predicted"/>
<dbReference type="InParanoid" id="E4ZT95"/>
<accession>E4ZT95</accession>
<dbReference type="HOGENOM" id="CLU_2333973_0_0_1"/>
<dbReference type="RefSeq" id="XP_003838069.1">
    <property type="nucleotide sequence ID" value="XM_003838021.1"/>
</dbReference>
<protein>
    <submittedName>
        <fullName evidence="2">Predicted protein</fullName>
    </submittedName>
</protein>
<feature type="region of interest" description="Disordered" evidence="1">
    <location>
        <begin position="1"/>
        <end position="38"/>
    </location>
</feature>
<keyword evidence="3" id="KW-1185">Reference proteome</keyword>
<gene>
    <name evidence="2" type="ORF">LEMA_uP119240.1</name>
</gene>